<reference evidence="2 3" key="2">
    <citation type="journal article" date="2012" name="Stand. Genomic Sci.">
        <title>Complete genome sequence of the sulfate-reducing firmicute Desulfotomaculum ruminis type strain (DL(T)).</title>
        <authorList>
            <person name="Spring S."/>
            <person name="Visser M."/>
            <person name="Lu M."/>
            <person name="Copeland A."/>
            <person name="Lapidus A."/>
            <person name="Lucas S."/>
            <person name="Cheng J.F."/>
            <person name="Han C."/>
            <person name="Tapia R."/>
            <person name="Goodwin L.A."/>
            <person name="Pitluck S."/>
            <person name="Ivanova N."/>
            <person name="Land M."/>
            <person name="Hauser L."/>
            <person name="Larimer F."/>
            <person name="Rohde M."/>
            <person name="Goker M."/>
            <person name="Detter J.C."/>
            <person name="Kyrpides N.C."/>
            <person name="Woyke T."/>
            <person name="Schaap P.J."/>
            <person name="Plugge C.M."/>
            <person name="Muyzer G."/>
            <person name="Kuever J."/>
            <person name="Pereira I.A."/>
            <person name="Parshina S.N."/>
            <person name="Bernier-Latmani R."/>
            <person name="Stams A.J."/>
            <person name="Klenk H.P."/>
        </authorList>
    </citation>
    <scope>NUCLEOTIDE SEQUENCE [LARGE SCALE GENOMIC DNA]</scope>
    <source>
        <strain evidence="3">ATCC 23193 / DSM 2154 / NCIB 8452 / DL</strain>
    </source>
</reference>
<organism evidence="2 3">
    <name type="scientific">Desulforamulus ruminis (strain ATCC 23193 / DSM 2154 / NCIMB 8452 / DL)</name>
    <name type="common">Desulfotomaculum ruminis</name>
    <dbReference type="NCBI Taxonomy" id="696281"/>
    <lineage>
        <taxon>Bacteria</taxon>
        <taxon>Bacillati</taxon>
        <taxon>Bacillota</taxon>
        <taxon>Clostridia</taxon>
        <taxon>Eubacteriales</taxon>
        <taxon>Peptococcaceae</taxon>
        <taxon>Desulforamulus</taxon>
    </lineage>
</organism>
<feature type="transmembrane region" description="Helical" evidence="1">
    <location>
        <begin position="7"/>
        <end position="30"/>
    </location>
</feature>
<protein>
    <recommendedName>
        <fullName evidence="4">DUF502 domain-containing protein</fullName>
    </recommendedName>
</protein>
<dbReference type="RefSeq" id="WP_013841001.1">
    <property type="nucleotide sequence ID" value="NC_015589.1"/>
</dbReference>
<keyword evidence="1" id="KW-0812">Transmembrane</keyword>
<dbReference type="PANTHER" id="PTHR31876">
    <property type="entry name" value="COV-LIKE PROTEIN 1"/>
    <property type="match status" value="1"/>
</dbReference>
<name>F6DKH0_DESRL</name>
<gene>
    <name evidence="2" type="ordered locus">Desru_0954</name>
</gene>
<evidence type="ECO:0000313" key="3">
    <source>
        <dbReference type="Proteomes" id="UP000009234"/>
    </source>
</evidence>
<dbReference type="STRING" id="696281.Desru_0954"/>
<dbReference type="KEGG" id="dru:Desru_0954"/>
<dbReference type="AlphaFoldDB" id="F6DKH0"/>
<keyword evidence="1" id="KW-1133">Transmembrane helix</keyword>
<dbReference type="HOGENOM" id="CLU_068050_4_1_9"/>
<dbReference type="eggNOG" id="COG2928">
    <property type="taxonomic scope" value="Bacteria"/>
</dbReference>
<proteinExistence type="predicted"/>
<evidence type="ECO:0008006" key="4">
    <source>
        <dbReference type="Google" id="ProtNLM"/>
    </source>
</evidence>
<keyword evidence="3" id="KW-1185">Reference proteome</keyword>
<dbReference type="Pfam" id="PF04367">
    <property type="entry name" value="DUF502"/>
    <property type="match status" value="1"/>
</dbReference>
<dbReference type="OrthoDB" id="9789516at2"/>
<dbReference type="PANTHER" id="PTHR31876:SF26">
    <property type="entry name" value="PROTEIN LIKE COV 2"/>
    <property type="match status" value="1"/>
</dbReference>
<dbReference type="InterPro" id="IPR007462">
    <property type="entry name" value="COV1-like"/>
</dbReference>
<dbReference type="Proteomes" id="UP000009234">
    <property type="component" value="Chromosome"/>
</dbReference>
<keyword evidence="1" id="KW-0472">Membrane</keyword>
<feature type="transmembrane region" description="Helical" evidence="1">
    <location>
        <begin position="50"/>
        <end position="71"/>
    </location>
</feature>
<evidence type="ECO:0000256" key="1">
    <source>
        <dbReference type="SAM" id="Phobius"/>
    </source>
</evidence>
<evidence type="ECO:0000313" key="2">
    <source>
        <dbReference type="EMBL" id="AEG59230.1"/>
    </source>
</evidence>
<dbReference type="EMBL" id="CP002780">
    <property type="protein sequence ID" value="AEG59230.1"/>
    <property type="molecule type" value="Genomic_DNA"/>
</dbReference>
<reference evidence="3" key="1">
    <citation type="submission" date="2011-05" db="EMBL/GenBank/DDBJ databases">
        <title>Complete sequence of Desulfotomaculum ruminis DSM 2154.</title>
        <authorList>
            <person name="Lucas S."/>
            <person name="Copeland A."/>
            <person name="Lapidus A."/>
            <person name="Cheng J.-F."/>
            <person name="Goodwin L."/>
            <person name="Pitluck S."/>
            <person name="Lu M."/>
            <person name="Detter J.C."/>
            <person name="Han C."/>
            <person name="Tapia R."/>
            <person name="Land M."/>
            <person name="Hauser L."/>
            <person name="Kyrpides N."/>
            <person name="Ivanova N."/>
            <person name="Mikhailova N."/>
            <person name="Pagani I."/>
            <person name="Stams A.J.M."/>
            <person name="Plugge C.M."/>
            <person name="Muyzer G."/>
            <person name="Kuever J."/>
            <person name="Parshina S.N."/>
            <person name="Ivanova A.E."/>
            <person name="Nazina T.N."/>
            <person name="Brambilla E."/>
            <person name="Spring S."/>
            <person name="Klenk H.-P."/>
            <person name="Woyke T."/>
        </authorList>
    </citation>
    <scope>NUCLEOTIDE SEQUENCE [LARGE SCALE GENOMIC DNA]</scope>
    <source>
        <strain evidence="3">ATCC 23193 / DSM 2154 / NCIB 8452 / DL</strain>
    </source>
</reference>
<accession>F6DKH0</accession>
<sequence>MKKLSIYFIQGLFVLLPILGTFYLLAFVYTKIAGLGNAILYPFIEKPVPVIDFIFVIFIVIFIGTVANWWISKKILELVEQIIFTVPGVKTIYNTIKDTVKSLAGNEKKFDTVVLVHLSEKVARLGFLTAKDSPFRTRDGKELVGVYFPQTFQVAGDLFWVPEECVEILNIPVDQALKLIISGGATRLENII</sequence>